<reference evidence="1 2" key="1">
    <citation type="submission" date="2009-12" db="EMBL/GenBank/DDBJ databases">
        <authorList>
            <person name="Shrivastava S."/>
            <person name="Madupu R."/>
            <person name="Durkin A.S."/>
            <person name="Torralba M."/>
            <person name="Methe B."/>
            <person name="Sutton G.G."/>
            <person name="Strausberg R.L."/>
            <person name="Nelson K.E."/>
        </authorList>
    </citation>
    <scope>NUCLEOTIDE SEQUENCE [LARGE SCALE GENOMIC DNA]</scope>
    <source>
        <strain evidence="1 2">W5455</strain>
    </source>
</reference>
<protein>
    <submittedName>
        <fullName evidence="1">Uncharacterized protein</fullName>
    </submittedName>
</protein>
<proteinExistence type="predicted"/>
<keyword evidence="2" id="KW-1185">Reference proteome</keyword>
<organism evidence="1 2">
    <name type="scientific">Pyramidobacter piscolens W5455</name>
    <dbReference type="NCBI Taxonomy" id="352165"/>
    <lineage>
        <taxon>Bacteria</taxon>
        <taxon>Thermotogati</taxon>
        <taxon>Synergistota</taxon>
        <taxon>Synergistia</taxon>
        <taxon>Synergistales</taxon>
        <taxon>Dethiosulfovibrionaceae</taxon>
        <taxon>Pyramidobacter</taxon>
    </lineage>
</organism>
<evidence type="ECO:0000313" key="2">
    <source>
        <dbReference type="Proteomes" id="UP000006462"/>
    </source>
</evidence>
<comment type="caution">
    <text evidence="1">The sequence shown here is derived from an EMBL/GenBank/DDBJ whole genome shotgun (WGS) entry which is preliminary data.</text>
</comment>
<evidence type="ECO:0000313" key="1">
    <source>
        <dbReference type="EMBL" id="EFB91082.1"/>
    </source>
</evidence>
<accession>A0ABM9ZW06</accession>
<dbReference type="Proteomes" id="UP000006462">
    <property type="component" value="Unassembled WGS sequence"/>
</dbReference>
<name>A0ABM9ZW06_9BACT</name>
<dbReference type="EMBL" id="ADFP01000051">
    <property type="protein sequence ID" value="EFB91082.1"/>
    <property type="molecule type" value="Genomic_DNA"/>
</dbReference>
<gene>
    <name evidence="1" type="ORF">HMPREF7215_0674</name>
</gene>
<sequence>MAKNAIIVTQEVGILRGADQSSGLMGNAKIPDMAWMMGVPSMDMFDFMERTGFLWRQNG</sequence>